<evidence type="ECO:0000256" key="11">
    <source>
        <dbReference type="RuleBase" id="RU003929"/>
    </source>
</evidence>
<comment type="similarity">
    <text evidence="7 8">Belongs to the IMPDH/GMPR family. GuaC type 1 subfamily.</text>
</comment>
<dbReference type="FunFam" id="3.20.20.70:FF:000012">
    <property type="entry name" value="GMP reductase"/>
    <property type="match status" value="1"/>
</dbReference>
<dbReference type="GO" id="GO:1902560">
    <property type="term" value="C:GMP reductase complex"/>
    <property type="evidence" value="ECO:0007669"/>
    <property type="project" value="InterPro"/>
</dbReference>
<evidence type="ECO:0000313" key="14">
    <source>
        <dbReference type="Proteomes" id="UP000242560"/>
    </source>
</evidence>
<dbReference type="SUPFAM" id="SSF51412">
    <property type="entry name" value="Inosine monophosphate dehydrogenase (IMPDH)"/>
    <property type="match status" value="1"/>
</dbReference>
<dbReference type="PROSITE" id="PS00487">
    <property type="entry name" value="IMP_DH_GMP_RED"/>
    <property type="match status" value="1"/>
</dbReference>
<feature type="domain" description="IMP dehydrogenase/GMP reductase" evidence="12">
    <location>
        <begin position="9"/>
        <end position="338"/>
    </location>
</feature>
<evidence type="ECO:0000259" key="12">
    <source>
        <dbReference type="Pfam" id="PF00478"/>
    </source>
</evidence>
<feature type="binding site" evidence="8">
    <location>
        <begin position="216"/>
        <end position="239"/>
    </location>
    <ligand>
        <name>NADP(+)</name>
        <dbReference type="ChEBI" id="CHEBI:58349"/>
    </ligand>
</feature>
<keyword evidence="1 8" id="KW-0479">Metal-binding</keyword>
<accession>A0A1I3LYR2</accession>
<gene>
    <name evidence="8" type="primary">guaC</name>
    <name evidence="13" type="ORF">SAMN05421638_1418</name>
</gene>
<feature type="binding site" evidence="8">
    <location>
        <begin position="108"/>
        <end position="131"/>
    </location>
    <ligand>
        <name>NADP(+)</name>
        <dbReference type="ChEBI" id="CHEBI:58349"/>
    </ligand>
</feature>
<evidence type="ECO:0000256" key="5">
    <source>
        <dbReference type="ARBA" id="ARBA00037691"/>
    </source>
</evidence>
<dbReference type="SMART" id="SM01240">
    <property type="entry name" value="IMPDH"/>
    <property type="match status" value="1"/>
</dbReference>
<comment type="catalytic activity">
    <reaction evidence="6 8 11">
        <text>IMP + NH4(+) + NADP(+) = GMP + NADPH + 2 H(+)</text>
        <dbReference type="Rhea" id="RHEA:17185"/>
        <dbReference type="ChEBI" id="CHEBI:15378"/>
        <dbReference type="ChEBI" id="CHEBI:28938"/>
        <dbReference type="ChEBI" id="CHEBI:57783"/>
        <dbReference type="ChEBI" id="CHEBI:58053"/>
        <dbReference type="ChEBI" id="CHEBI:58115"/>
        <dbReference type="ChEBI" id="CHEBI:58349"/>
        <dbReference type="EC" id="1.7.1.7"/>
    </reaction>
</comment>
<dbReference type="PIRSF" id="PIRSF000235">
    <property type="entry name" value="GMP_reductase"/>
    <property type="match status" value="1"/>
</dbReference>
<keyword evidence="2 8" id="KW-0521">NADP</keyword>
<dbReference type="Gene3D" id="3.20.20.70">
    <property type="entry name" value="Aldolase class I"/>
    <property type="match status" value="1"/>
</dbReference>
<dbReference type="InterPro" id="IPR005993">
    <property type="entry name" value="GMPR"/>
</dbReference>
<organism evidence="13 14">
    <name type="scientific">Kaistella treverensis</name>
    <dbReference type="NCBI Taxonomy" id="631455"/>
    <lineage>
        <taxon>Bacteria</taxon>
        <taxon>Pseudomonadati</taxon>
        <taxon>Bacteroidota</taxon>
        <taxon>Flavobacteriia</taxon>
        <taxon>Flavobacteriales</taxon>
        <taxon>Weeksellaceae</taxon>
        <taxon>Chryseobacterium group</taxon>
        <taxon>Kaistella</taxon>
    </lineage>
</organism>
<evidence type="ECO:0000256" key="7">
    <source>
        <dbReference type="ARBA" id="ARBA00061520"/>
    </source>
</evidence>
<dbReference type="InterPro" id="IPR015875">
    <property type="entry name" value="IMP_DH/GMP_Rdtase_CS"/>
</dbReference>
<dbReference type="PANTHER" id="PTHR43170:SF5">
    <property type="entry name" value="GMP REDUCTASE"/>
    <property type="match status" value="1"/>
</dbReference>
<dbReference type="GO" id="GO:0006163">
    <property type="term" value="P:purine nucleotide metabolic process"/>
    <property type="evidence" value="ECO:0007669"/>
    <property type="project" value="UniProtKB-UniRule"/>
</dbReference>
<evidence type="ECO:0000256" key="2">
    <source>
        <dbReference type="ARBA" id="ARBA00022857"/>
    </source>
</evidence>
<dbReference type="EMBL" id="FORQ01000002">
    <property type="protein sequence ID" value="SFI89817.1"/>
    <property type="molecule type" value="Genomic_DNA"/>
</dbReference>
<evidence type="ECO:0000256" key="6">
    <source>
        <dbReference type="ARBA" id="ARBA00048616"/>
    </source>
</evidence>
<keyword evidence="4 8" id="KW-0560">Oxidoreductase</keyword>
<dbReference type="RefSeq" id="WP_089819710.1">
    <property type="nucleotide sequence ID" value="NZ_FORQ01000002.1"/>
</dbReference>
<dbReference type="NCBIfam" id="TIGR01305">
    <property type="entry name" value="GMP_reduct_1"/>
    <property type="match status" value="1"/>
</dbReference>
<dbReference type="NCBIfam" id="NF003470">
    <property type="entry name" value="PRK05096.1"/>
    <property type="match status" value="1"/>
</dbReference>
<evidence type="ECO:0000256" key="8">
    <source>
        <dbReference type="HAMAP-Rule" id="MF_00596"/>
    </source>
</evidence>
<dbReference type="InterPro" id="IPR001093">
    <property type="entry name" value="IMP_DH_GMPRt"/>
</dbReference>
<dbReference type="Proteomes" id="UP000242560">
    <property type="component" value="Unassembled WGS sequence"/>
</dbReference>
<dbReference type="AlphaFoldDB" id="A0A1I3LYR2"/>
<feature type="active site" description="Thioimidate intermediate" evidence="8 9">
    <location>
        <position position="186"/>
    </location>
</feature>
<protein>
    <recommendedName>
        <fullName evidence="8">GMP reductase</fullName>
        <ecNumber evidence="8">1.7.1.7</ecNumber>
    </recommendedName>
    <alternativeName>
        <fullName evidence="8">Guanosine 5'-monophosphate oxidoreductase</fullName>
        <shortName evidence="8">Guanosine monophosphate reductase</shortName>
    </alternativeName>
</protein>
<evidence type="ECO:0000256" key="9">
    <source>
        <dbReference type="PIRSR" id="PIRSR000235-1"/>
    </source>
</evidence>
<dbReference type="EC" id="1.7.1.7" evidence="8"/>
<evidence type="ECO:0000313" key="13">
    <source>
        <dbReference type="EMBL" id="SFI89817.1"/>
    </source>
</evidence>
<keyword evidence="14" id="KW-1185">Reference proteome</keyword>
<dbReference type="Pfam" id="PF00478">
    <property type="entry name" value="IMPDH"/>
    <property type="match status" value="1"/>
</dbReference>
<comment type="subunit">
    <text evidence="8">Homotetramer.</text>
</comment>
<dbReference type="GO" id="GO:0046872">
    <property type="term" value="F:metal ion binding"/>
    <property type="evidence" value="ECO:0007669"/>
    <property type="project" value="UniProtKB-KW"/>
</dbReference>
<dbReference type="HAMAP" id="MF_00596">
    <property type="entry name" value="GMP_reduct_type1"/>
    <property type="match status" value="1"/>
</dbReference>
<feature type="binding site" evidence="8 10">
    <location>
        <position position="183"/>
    </location>
    <ligand>
        <name>K(+)</name>
        <dbReference type="ChEBI" id="CHEBI:29103"/>
    </ligand>
</feature>
<dbReference type="GO" id="GO:0003920">
    <property type="term" value="F:GMP reductase activity"/>
    <property type="evidence" value="ECO:0007669"/>
    <property type="project" value="UniProtKB-UniRule"/>
</dbReference>
<evidence type="ECO:0000256" key="1">
    <source>
        <dbReference type="ARBA" id="ARBA00022723"/>
    </source>
</evidence>
<sequence>MRIENEIKLGFKDVMIRPKRSTLKSRSQVSLERSFTFVNSQKKWSGVPIIAANMDTVGTFEMAEALAKDKIITAIHKHYSLEEWSDFLSNQPDSIYDFIALSTGIGSSDEEKIKNIVEKHPKINFLCIDVANGYSEHFVGFVKKVRAQFPDKTIIAGNVVTGEMVEELILAGADIIKVGIGPGSVCTTRIKTGVGYPQLSAIIECADAAHGLGGHIISDGGCKVPGDVAKAFGGGADFVMLGGMFAGHDESGGEIVEENGKKFRLFYGMSSQTAMDKHAGGVAEYRASEGKTVKVPYKGAVAETVKDILGGVRSTCTYVGASQLRELSKRTTFIRVAEQENQIFGG</sequence>
<evidence type="ECO:0000256" key="3">
    <source>
        <dbReference type="ARBA" id="ARBA00022958"/>
    </source>
</evidence>
<proteinExistence type="inferred from homology"/>
<evidence type="ECO:0000256" key="10">
    <source>
        <dbReference type="PIRSR" id="PIRSR000235-3"/>
    </source>
</evidence>
<name>A0A1I3LYR2_9FLAO</name>
<reference evidence="14" key="1">
    <citation type="submission" date="2016-10" db="EMBL/GenBank/DDBJ databases">
        <authorList>
            <person name="Varghese N."/>
            <person name="Submissions S."/>
        </authorList>
    </citation>
    <scope>NUCLEOTIDE SEQUENCE [LARGE SCALE GENOMIC DNA]</scope>
    <source>
        <strain evidence="14">DSM 22251</strain>
    </source>
</reference>
<evidence type="ECO:0000256" key="4">
    <source>
        <dbReference type="ARBA" id="ARBA00023002"/>
    </source>
</evidence>
<keyword evidence="3 8" id="KW-0630">Potassium</keyword>
<dbReference type="InterPro" id="IPR050139">
    <property type="entry name" value="GMP_reductase"/>
</dbReference>
<comment type="function">
    <text evidence="5 8 11">Catalyzes the irreversible NADPH-dependent deamination of GMP to IMP. It functions in the conversion of nucleobase, nucleoside and nucleotide derivatives of G to A nucleotides, and in maintaining the intracellular balance of A and G nucleotides.</text>
</comment>
<feature type="binding site" evidence="8 10">
    <location>
        <position position="181"/>
    </location>
    <ligand>
        <name>K(+)</name>
        <dbReference type="ChEBI" id="CHEBI:29103"/>
    </ligand>
</feature>
<dbReference type="InterPro" id="IPR013785">
    <property type="entry name" value="Aldolase_TIM"/>
</dbReference>
<dbReference type="CDD" id="cd00381">
    <property type="entry name" value="IMPDH"/>
    <property type="match status" value="1"/>
</dbReference>
<dbReference type="PANTHER" id="PTHR43170">
    <property type="entry name" value="GMP REDUCTASE"/>
    <property type="match status" value="1"/>
</dbReference>